<dbReference type="KEGG" id="rain:Rai3103_15210"/>
<dbReference type="RefSeq" id="WP_153573283.1">
    <property type="nucleotide sequence ID" value="NZ_CP045725.1"/>
</dbReference>
<feature type="transmembrane region" description="Helical" evidence="1">
    <location>
        <begin position="15"/>
        <end position="42"/>
    </location>
</feature>
<keyword evidence="1" id="KW-0812">Transmembrane</keyword>
<keyword evidence="1" id="KW-0472">Membrane</keyword>
<evidence type="ECO:0008006" key="4">
    <source>
        <dbReference type="Google" id="ProtNLM"/>
    </source>
</evidence>
<accession>A0A5Q2FGT4</accession>
<feature type="transmembrane region" description="Helical" evidence="1">
    <location>
        <begin position="80"/>
        <end position="102"/>
    </location>
</feature>
<sequence>MALRDVAVDGSPGAAALLLALGLVPFVAVAWLVSVTYVPLLAGRTDVAPAARRVRIETLDVRSPFAALLRREAHRFLTSTIYVVNSGFGVVMLLAGAGWLLFSGGLPEPLRALAVALEVPLPILAAVTLVLPVSMTCTTAPSISLEGDRLWILRGAPLDPLEVLAAKATLNLLVVLPALLPAGLVLAVLSGAGPLDGLLILLIGILVTVAVAEFGLVTNLVWPVLDAPSDAVVVKQSVSVLAALVGGFVGCVALTGVGLVAAPAVGSTGALVLMVLAAGVTALLLFGVLRGWGVRAFGRLG</sequence>
<dbReference type="EMBL" id="CP045725">
    <property type="protein sequence ID" value="QGF24754.1"/>
    <property type="molecule type" value="Genomic_DNA"/>
</dbReference>
<name>A0A5Q2FGT4_9ACTN</name>
<keyword evidence="3" id="KW-1185">Reference proteome</keyword>
<dbReference type="AlphaFoldDB" id="A0A5Q2FGT4"/>
<evidence type="ECO:0000313" key="2">
    <source>
        <dbReference type="EMBL" id="QGF24754.1"/>
    </source>
</evidence>
<protein>
    <recommendedName>
        <fullName evidence="4">ABC-2 type transport system permease protein</fullName>
    </recommendedName>
</protein>
<evidence type="ECO:0000313" key="3">
    <source>
        <dbReference type="Proteomes" id="UP000386847"/>
    </source>
</evidence>
<feature type="transmembrane region" description="Helical" evidence="1">
    <location>
        <begin position="122"/>
        <end position="143"/>
    </location>
</feature>
<feature type="transmembrane region" description="Helical" evidence="1">
    <location>
        <begin position="164"/>
        <end position="192"/>
    </location>
</feature>
<reference evidence="2 3" key="1">
    <citation type="submission" date="2019-10" db="EMBL/GenBank/DDBJ databases">
        <title>Genomic analysis of Raineyella sp. CBA3103.</title>
        <authorList>
            <person name="Roh S.W."/>
        </authorList>
    </citation>
    <scope>NUCLEOTIDE SEQUENCE [LARGE SCALE GENOMIC DNA]</scope>
    <source>
        <strain evidence="2 3">CBA3103</strain>
    </source>
</reference>
<keyword evidence="1" id="KW-1133">Transmembrane helix</keyword>
<proteinExistence type="predicted"/>
<feature type="transmembrane region" description="Helical" evidence="1">
    <location>
        <begin position="237"/>
        <end position="262"/>
    </location>
</feature>
<organism evidence="2 3">
    <name type="scientific">Raineyella fluvialis</name>
    <dbReference type="NCBI Taxonomy" id="2662261"/>
    <lineage>
        <taxon>Bacteria</taxon>
        <taxon>Bacillati</taxon>
        <taxon>Actinomycetota</taxon>
        <taxon>Actinomycetes</taxon>
        <taxon>Propionibacteriales</taxon>
        <taxon>Propionibacteriaceae</taxon>
        <taxon>Raineyella</taxon>
    </lineage>
</organism>
<feature type="transmembrane region" description="Helical" evidence="1">
    <location>
        <begin position="198"/>
        <end position="225"/>
    </location>
</feature>
<gene>
    <name evidence="2" type="ORF">Rai3103_15210</name>
</gene>
<evidence type="ECO:0000256" key="1">
    <source>
        <dbReference type="SAM" id="Phobius"/>
    </source>
</evidence>
<dbReference type="Proteomes" id="UP000386847">
    <property type="component" value="Chromosome"/>
</dbReference>
<feature type="transmembrane region" description="Helical" evidence="1">
    <location>
        <begin position="268"/>
        <end position="289"/>
    </location>
</feature>